<protein>
    <submittedName>
        <fullName evidence="1">Uncharacterized protein</fullName>
    </submittedName>
</protein>
<evidence type="ECO:0000313" key="1">
    <source>
        <dbReference type="EMBL" id="RPF42002.1"/>
    </source>
</evidence>
<dbReference type="Proteomes" id="UP000282654">
    <property type="component" value="Unassembled WGS sequence"/>
</dbReference>
<organism evidence="1 2">
    <name type="scientific">Thermodesulfitimonas autotrophica</name>
    <dbReference type="NCBI Taxonomy" id="1894989"/>
    <lineage>
        <taxon>Bacteria</taxon>
        <taxon>Bacillati</taxon>
        <taxon>Bacillota</taxon>
        <taxon>Clostridia</taxon>
        <taxon>Thermoanaerobacterales</taxon>
        <taxon>Thermoanaerobacteraceae</taxon>
        <taxon>Thermodesulfitimonas</taxon>
    </lineage>
</organism>
<dbReference type="EMBL" id="RKRE01000004">
    <property type="protein sequence ID" value="RPF42002.1"/>
    <property type="molecule type" value="Genomic_DNA"/>
</dbReference>
<proteinExistence type="predicted"/>
<gene>
    <name evidence="1" type="ORF">EDD75_2223</name>
</gene>
<name>A0A3N5AZF6_9THEO</name>
<comment type="caution">
    <text evidence="1">The sequence shown here is derived from an EMBL/GenBank/DDBJ whole genome shotgun (WGS) entry which is preliminary data.</text>
</comment>
<evidence type="ECO:0000313" key="2">
    <source>
        <dbReference type="Proteomes" id="UP000282654"/>
    </source>
</evidence>
<accession>A0A3N5AZF6</accession>
<keyword evidence="2" id="KW-1185">Reference proteome</keyword>
<reference evidence="1 2" key="1">
    <citation type="submission" date="2018-11" db="EMBL/GenBank/DDBJ databases">
        <title>Genomic Encyclopedia of Type Strains, Phase IV (KMG-IV): sequencing the most valuable type-strain genomes for metagenomic binning, comparative biology and taxonomic classification.</title>
        <authorList>
            <person name="Goeker M."/>
        </authorList>
    </citation>
    <scope>NUCLEOTIDE SEQUENCE [LARGE SCALE GENOMIC DNA]</scope>
    <source>
        <strain evidence="1 2">DSM 102936</strain>
    </source>
</reference>
<dbReference type="AlphaFoldDB" id="A0A3N5AZF6"/>
<sequence>MGFDGIRPGDRVTVSWPGGAKPAEGYCSGGVVVQMTERLVAIRAPEGYCFCVTKNQVAAGASLFAVKKGGGGR</sequence>